<dbReference type="Pfam" id="PF01370">
    <property type="entry name" value="Epimerase"/>
    <property type="match status" value="1"/>
</dbReference>
<reference evidence="3" key="1">
    <citation type="journal article" date="2019" name="Int. J. Syst. Evol. Microbiol.">
        <title>The Global Catalogue of Microorganisms (GCM) 10K type strain sequencing project: providing services to taxonomists for standard genome sequencing and annotation.</title>
        <authorList>
            <consortium name="The Broad Institute Genomics Platform"/>
            <consortium name="The Broad Institute Genome Sequencing Center for Infectious Disease"/>
            <person name="Wu L."/>
            <person name="Ma J."/>
        </authorList>
    </citation>
    <scope>NUCLEOTIDE SEQUENCE [LARGE SCALE GENOMIC DNA]</scope>
    <source>
        <strain evidence="3">JCM 6242</strain>
    </source>
</reference>
<name>A0ABP6I625_9ACTN</name>
<dbReference type="PANTHER" id="PTHR43245">
    <property type="entry name" value="BIFUNCTIONAL POLYMYXIN RESISTANCE PROTEIN ARNA"/>
    <property type="match status" value="1"/>
</dbReference>
<dbReference type="EMBL" id="BAAAVI010000002">
    <property type="protein sequence ID" value="GAA2848253.1"/>
    <property type="molecule type" value="Genomic_DNA"/>
</dbReference>
<keyword evidence="3" id="KW-1185">Reference proteome</keyword>
<evidence type="ECO:0000313" key="3">
    <source>
        <dbReference type="Proteomes" id="UP001500831"/>
    </source>
</evidence>
<dbReference type="Gene3D" id="3.40.50.720">
    <property type="entry name" value="NAD(P)-binding Rossmann-like Domain"/>
    <property type="match status" value="1"/>
</dbReference>
<dbReference type="InterPro" id="IPR001509">
    <property type="entry name" value="Epimerase_deHydtase"/>
</dbReference>
<dbReference type="InterPro" id="IPR050177">
    <property type="entry name" value="Lipid_A_modif_metabolic_enz"/>
</dbReference>
<sequence length="351" mass="37423">MTERVLVLGGTRFVGRHLLERLVALGCAVDVLNRGVTMPPEALPAGVGQLRADRADHGRVRSLLSGRAYDAVFDVSAYRPQEVATVLEALPDTTGHYLLISTCVVYTHLWDPAPGHHDEDPVPIAEDDGTVAGYFGDGDIVVHYAGAKRACETTLLGQDRIPGTVLRPCGIYGRYDDRYRHDYFFDRIAAGRPVLIPDSHVDRRIHLTSVDGLVDACVRAAGRTGDDPLVLNIADRDVLSCGELAEECVRAAGADPRIIVYPRELAGEVLVPAEAGTAPPGAFPFGDEPGFRLDCTRAGEVLGWTAPSIGAGTAALFGAHAERRAAGGRAEPDFRFDDALLARLAAAGSSP</sequence>
<accession>A0ABP6I625</accession>
<organism evidence="2 3">
    <name type="scientific">Streptosporangium fragile</name>
    <dbReference type="NCBI Taxonomy" id="46186"/>
    <lineage>
        <taxon>Bacteria</taxon>
        <taxon>Bacillati</taxon>
        <taxon>Actinomycetota</taxon>
        <taxon>Actinomycetes</taxon>
        <taxon>Streptosporangiales</taxon>
        <taxon>Streptosporangiaceae</taxon>
        <taxon>Streptosporangium</taxon>
    </lineage>
</organism>
<evidence type="ECO:0000313" key="2">
    <source>
        <dbReference type="EMBL" id="GAA2848253.1"/>
    </source>
</evidence>
<dbReference type="InterPro" id="IPR036291">
    <property type="entry name" value="NAD(P)-bd_dom_sf"/>
</dbReference>
<dbReference type="SUPFAM" id="SSF51735">
    <property type="entry name" value="NAD(P)-binding Rossmann-fold domains"/>
    <property type="match status" value="1"/>
</dbReference>
<feature type="domain" description="NAD-dependent epimerase/dehydratase" evidence="1">
    <location>
        <begin position="5"/>
        <end position="234"/>
    </location>
</feature>
<dbReference type="PANTHER" id="PTHR43245:SF13">
    <property type="entry name" value="UDP-D-APIOSE_UDP-D-XYLOSE SYNTHASE 2"/>
    <property type="match status" value="1"/>
</dbReference>
<comment type="caution">
    <text evidence="2">The sequence shown here is derived from an EMBL/GenBank/DDBJ whole genome shotgun (WGS) entry which is preliminary data.</text>
</comment>
<gene>
    <name evidence="2" type="ORF">GCM10010517_05470</name>
</gene>
<protein>
    <recommendedName>
        <fullName evidence="1">NAD-dependent epimerase/dehydratase domain-containing protein</fullName>
    </recommendedName>
</protein>
<dbReference type="Proteomes" id="UP001500831">
    <property type="component" value="Unassembled WGS sequence"/>
</dbReference>
<evidence type="ECO:0000259" key="1">
    <source>
        <dbReference type="Pfam" id="PF01370"/>
    </source>
</evidence>
<dbReference type="RefSeq" id="WP_344967419.1">
    <property type="nucleotide sequence ID" value="NZ_BAAAVI010000002.1"/>
</dbReference>
<proteinExistence type="predicted"/>